<evidence type="ECO:0000256" key="1">
    <source>
        <dbReference type="ARBA" id="ARBA00006787"/>
    </source>
</evidence>
<dbReference type="AlphaFoldDB" id="A0A7W6JUS5"/>
<dbReference type="GO" id="GO:0046872">
    <property type="term" value="F:metal ion binding"/>
    <property type="evidence" value="ECO:0007669"/>
    <property type="project" value="UniProtKB-KW"/>
</dbReference>
<dbReference type="RefSeq" id="WP_183999303.1">
    <property type="nucleotide sequence ID" value="NZ_JACIEH010000003.1"/>
</dbReference>
<proteinExistence type="inferred from homology"/>
<dbReference type="GO" id="GO:0016121">
    <property type="term" value="P:carotene catabolic process"/>
    <property type="evidence" value="ECO:0007669"/>
    <property type="project" value="TreeGrafter"/>
</dbReference>
<accession>A0A7W6JUS5</accession>
<dbReference type="Pfam" id="PF03055">
    <property type="entry name" value="RPE65"/>
    <property type="match status" value="1"/>
</dbReference>
<evidence type="ECO:0000256" key="5">
    <source>
        <dbReference type="PIRSR" id="PIRSR604294-1"/>
    </source>
</evidence>
<dbReference type="GO" id="GO:0010436">
    <property type="term" value="F:carotenoid dioxygenase activity"/>
    <property type="evidence" value="ECO:0007669"/>
    <property type="project" value="TreeGrafter"/>
</dbReference>
<feature type="binding site" evidence="5">
    <location>
        <position position="69"/>
    </location>
    <ligand>
        <name>Fe cation</name>
        <dbReference type="ChEBI" id="CHEBI:24875"/>
        <note>catalytic</note>
    </ligand>
</feature>
<keyword evidence="6 7" id="KW-0223">Dioxygenase</keyword>
<reference evidence="7 8" key="1">
    <citation type="submission" date="2020-08" db="EMBL/GenBank/DDBJ databases">
        <title>Genomic Encyclopedia of Type Strains, Phase IV (KMG-IV): sequencing the most valuable type-strain genomes for metagenomic binning, comparative biology and taxonomic classification.</title>
        <authorList>
            <person name="Goeker M."/>
        </authorList>
    </citation>
    <scope>NUCLEOTIDE SEQUENCE [LARGE SCALE GENOMIC DNA]</scope>
    <source>
        <strain evidence="7 8">DSM 101806</strain>
    </source>
</reference>
<dbReference type="InterPro" id="IPR004294">
    <property type="entry name" value="Carotenoid_Oase"/>
</dbReference>
<evidence type="ECO:0000256" key="6">
    <source>
        <dbReference type="RuleBase" id="RU364048"/>
    </source>
</evidence>
<gene>
    <name evidence="7" type="ORF">GGR46_003529</name>
</gene>
<evidence type="ECO:0000256" key="3">
    <source>
        <dbReference type="ARBA" id="ARBA00023002"/>
    </source>
</evidence>
<name>A0A7W6JUS5_9SPHN</name>
<dbReference type="EMBL" id="JACIEH010000003">
    <property type="protein sequence ID" value="MBB4099957.1"/>
    <property type="molecule type" value="Genomic_DNA"/>
</dbReference>
<sequence>MIFGPARHPCEFIFVPAHSGAAEDEGWLMGFVIDTASETTDLTILDARNFEAPPLASVRIPHIVPPGFHGNWVADAG</sequence>
<evidence type="ECO:0000256" key="4">
    <source>
        <dbReference type="ARBA" id="ARBA00023004"/>
    </source>
</evidence>
<comment type="caution">
    <text evidence="7">The sequence shown here is derived from an EMBL/GenBank/DDBJ whole genome shotgun (WGS) entry which is preliminary data.</text>
</comment>
<organism evidence="7 8">
    <name type="scientific">Sphingomonas kyeonggiensis</name>
    <dbReference type="NCBI Taxonomy" id="1268553"/>
    <lineage>
        <taxon>Bacteria</taxon>
        <taxon>Pseudomonadati</taxon>
        <taxon>Pseudomonadota</taxon>
        <taxon>Alphaproteobacteria</taxon>
        <taxon>Sphingomonadales</taxon>
        <taxon>Sphingomonadaceae</taxon>
        <taxon>Sphingomonas</taxon>
    </lineage>
</organism>
<keyword evidence="4 5" id="KW-0408">Iron</keyword>
<evidence type="ECO:0000313" key="7">
    <source>
        <dbReference type="EMBL" id="MBB4099957.1"/>
    </source>
</evidence>
<dbReference type="PANTHER" id="PTHR10543">
    <property type="entry name" value="BETA-CAROTENE DIOXYGENASE"/>
    <property type="match status" value="1"/>
</dbReference>
<evidence type="ECO:0000256" key="2">
    <source>
        <dbReference type="ARBA" id="ARBA00022723"/>
    </source>
</evidence>
<keyword evidence="2 5" id="KW-0479">Metal-binding</keyword>
<keyword evidence="3 6" id="KW-0560">Oxidoreductase</keyword>
<dbReference type="EC" id="1.13.11.-" evidence="6"/>
<dbReference type="PANTHER" id="PTHR10543:SF89">
    <property type="entry name" value="CAROTENOID 9,10(9',10')-CLEAVAGE DIOXYGENASE 1"/>
    <property type="match status" value="1"/>
</dbReference>
<comment type="similarity">
    <text evidence="1 6">Belongs to the carotenoid oxygenase family.</text>
</comment>
<evidence type="ECO:0000313" key="8">
    <source>
        <dbReference type="Proteomes" id="UP000557392"/>
    </source>
</evidence>
<protein>
    <recommendedName>
        <fullName evidence="6">Dioxygenase</fullName>
        <ecNumber evidence="6">1.13.11.-</ecNumber>
    </recommendedName>
</protein>
<dbReference type="Proteomes" id="UP000557392">
    <property type="component" value="Unassembled WGS sequence"/>
</dbReference>
<comment type="cofactor">
    <cofactor evidence="5 6">
        <name>Fe(2+)</name>
        <dbReference type="ChEBI" id="CHEBI:29033"/>
    </cofactor>
    <text evidence="5 6">Binds 1 Fe(2+) ion per subunit.</text>
</comment>
<keyword evidence="8" id="KW-1185">Reference proteome</keyword>